<gene>
    <name evidence="2" type="ORF">HK100_009099</name>
</gene>
<keyword evidence="3" id="KW-1185">Reference proteome</keyword>
<evidence type="ECO:0000313" key="2">
    <source>
        <dbReference type="EMBL" id="KAJ3128557.1"/>
    </source>
</evidence>
<reference evidence="2" key="1">
    <citation type="submission" date="2020-05" db="EMBL/GenBank/DDBJ databases">
        <title>Phylogenomic resolution of chytrid fungi.</title>
        <authorList>
            <person name="Stajich J.E."/>
            <person name="Amses K."/>
            <person name="Simmons R."/>
            <person name="Seto K."/>
            <person name="Myers J."/>
            <person name="Bonds A."/>
            <person name="Quandt C.A."/>
            <person name="Barry K."/>
            <person name="Liu P."/>
            <person name="Grigoriev I."/>
            <person name="Longcore J.E."/>
            <person name="James T.Y."/>
        </authorList>
    </citation>
    <scope>NUCLEOTIDE SEQUENCE</scope>
    <source>
        <strain evidence="2">JEL0513</strain>
    </source>
</reference>
<dbReference type="EMBL" id="JADGJH010000458">
    <property type="protein sequence ID" value="KAJ3128557.1"/>
    <property type="molecule type" value="Genomic_DNA"/>
</dbReference>
<evidence type="ECO:0000256" key="1">
    <source>
        <dbReference type="SAM" id="MobiDB-lite"/>
    </source>
</evidence>
<feature type="region of interest" description="Disordered" evidence="1">
    <location>
        <begin position="14"/>
        <end position="38"/>
    </location>
</feature>
<organism evidence="2 3">
    <name type="scientific">Physocladia obscura</name>
    <dbReference type="NCBI Taxonomy" id="109957"/>
    <lineage>
        <taxon>Eukaryota</taxon>
        <taxon>Fungi</taxon>
        <taxon>Fungi incertae sedis</taxon>
        <taxon>Chytridiomycota</taxon>
        <taxon>Chytridiomycota incertae sedis</taxon>
        <taxon>Chytridiomycetes</taxon>
        <taxon>Chytridiales</taxon>
        <taxon>Chytriomycetaceae</taxon>
        <taxon>Physocladia</taxon>
    </lineage>
</organism>
<protein>
    <submittedName>
        <fullName evidence="2">Uncharacterized protein</fullName>
    </submittedName>
</protein>
<accession>A0AAD5T6C8</accession>
<feature type="compositionally biased region" description="Basic residues" evidence="1">
    <location>
        <begin position="18"/>
        <end position="27"/>
    </location>
</feature>
<dbReference type="Proteomes" id="UP001211907">
    <property type="component" value="Unassembled WGS sequence"/>
</dbReference>
<name>A0AAD5T6C8_9FUNG</name>
<proteinExistence type="predicted"/>
<comment type="caution">
    <text evidence="2">The sequence shown here is derived from an EMBL/GenBank/DDBJ whole genome shotgun (WGS) entry which is preliminary data.</text>
</comment>
<evidence type="ECO:0000313" key="3">
    <source>
        <dbReference type="Proteomes" id="UP001211907"/>
    </source>
</evidence>
<sequence length="196" mass="22033">MALDPVEQIRLLQDKISVKRKRSKKKSKGSDDGSDVEELEGFTGLDVGLRELDDACESSKKKKKHKKKHTNEITQEQEALFAGILDLAAATTQKKKKKHKKSSHHEESNNAALMAGIAQEILAVHDGADEFASERKKSKYHKKHNGDEGEYDQIYLDSANVSTNSIPQYLQNIDMTMADYSEQPSIGEEDDRDFVL</sequence>
<dbReference type="AlphaFoldDB" id="A0AAD5T6C8"/>